<name>A0A068CDU8_9CAUD</name>
<accession>A0A068CDU8</accession>
<sequence>MSTLTLPATINETSFAVAYTDATALVLDAVALTGSARKEKLAQARGRLQSALAFASLPEESVLVRQLNATLNFYAQQGLDA</sequence>
<reference evidence="1 2" key="1">
    <citation type="submission" date="2014-03" db="EMBL/GenBank/DDBJ databases">
        <authorList>
            <person name="Churilla B.M."/>
            <person name="Abrahim M.R."/>
            <person name="Burke K.A."/>
            <person name="Yu V.J."/>
            <person name="Adkins N.L."/>
            <person name="Cohen K.L."/>
            <person name="Colicchio M.A."/>
            <person name="Fasoranti T.O."/>
            <person name="Genkil J.S."/>
            <person name="Kramer Z.J."/>
            <person name="Prout A.K."/>
            <person name="Schafer C.E."/>
            <person name="Schwarz A.G."/>
            <person name="Tish M."/>
            <person name="Vispute N."/>
            <person name="Wilkes K.E."/>
            <person name="Williams C.R."/>
            <person name="Xiao X."/>
            <person name="Yoder B.A."/>
            <person name="Lapin J.S."/>
            <person name="Ott C.T."/>
            <person name="Walburn T.D."/>
            <person name="Bradley K.W."/>
            <person name="Clarke D.Q."/>
            <person name="Lewis M.F."/>
            <person name="Barker L.P."/>
            <person name="Bailey C."/>
            <person name="Asai D.J."/>
            <person name="Bowman C.A."/>
            <person name="Russell D.A."/>
            <person name="Pope W.H."/>
            <person name="Jacobs-Sera D."/>
            <person name="Hendrix R.W."/>
            <person name="Hatfull G.F."/>
        </authorList>
    </citation>
    <scope>NUCLEOTIDE SEQUENCE [LARGE SCALE GENOMIC DNA]</scope>
</reference>
<evidence type="ECO:0000313" key="1">
    <source>
        <dbReference type="EMBL" id="AID18228.1"/>
    </source>
</evidence>
<dbReference type="EMBL" id="KJ595575">
    <property type="protein sequence ID" value="AID18228.1"/>
    <property type="molecule type" value="Genomic_DNA"/>
</dbReference>
<dbReference type="Proteomes" id="UP000027390">
    <property type="component" value="Segment"/>
</dbReference>
<organism evidence="1 2">
    <name type="scientific">Mycobacterium phage Willis</name>
    <dbReference type="NCBI Taxonomy" id="1486404"/>
    <lineage>
        <taxon>Viruses</taxon>
        <taxon>Duplodnaviria</taxon>
        <taxon>Heunggongvirae</taxon>
        <taxon>Uroviricota</taxon>
        <taxon>Caudoviricetes</taxon>
        <taxon>Ceeclamvirinae</taxon>
        <taxon>Bixzunavirus</taxon>
        <taxon>Bixzunavirus Bxz1</taxon>
    </lineage>
</organism>
<proteinExistence type="predicted"/>
<gene>
    <name evidence="1" type="primary">152</name>
    <name evidence="1" type="ORF">PBI_WILLIS_152</name>
</gene>
<protein>
    <submittedName>
        <fullName evidence="1">Uncharacterized protein</fullName>
    </submittedName>
</protein>
<evidence type="ECO:0000313" key="2">
    <source>
        <dbReference type="Proteomes" id="UP000027390"/>
    </source>
</evidence>